<dbReference type="EMBL" id="BBLT01000009">
    <property type="protein sequence ID" value="GAL86675.1"/>
    <property type="molecule type" value="Genomic_DNA"/>
</dbReference>
<dbReference type="GO" id="GO:0071269">
    <property type="term" value="P:L-homocysteine biosynthetic process"/>
    <property type="evidence" value="ECO:0007669"/>
    <property type="project" value="TreeGrafter"/>
</dbReference>
<evidence type="ECO:0000256" key="5">
    <source>
        <dbReference type="RuleBase" id="RU362118"/>
    </source>
</evidence>
<accession>A0A098LI74</accession>
<dbReference type="PANTHER" id="PTHR43797:SF2">
    <property type="entry name" value="HOMOCYSTEINE_CYSTEINE SYNTHASE"/>
    <property type="match status" value="1"/>
</dbReference>
<dbReference type="Pfam" id="PF01053">
    <property type="entry name" value="Cys_Met_Meta_PP"/>
    <property type="match status" value="1"/>
</dbReference>
<dbReference type="AlphaFoldDB" id="A0A098LI74"/>
<dbReference type="GO" id="GO:0003961">
    <property type="term" value="F:O-acetylhomoserine aminocarboxypropyltransferase activity"/>
    <property type="evidence" value="ECO:0007669"/>
    <property type="project" value="TreeGrafter"/>
</dbReference>
<keyword evidence="7" id="KW-1185">Reference proteome</keyword>
<name>A0A098LI74_9BACT</name>
<comment type="caution">
    <text evidence="6">The sequence shown here is derived from an EMBL/GenBank/DDBJ whole genome shotgun (WGS) entry which is preliminary data.</text>
</comment>
<evidence type="ECO:0000313" key="6">
    <source>
        <dbReference type="EMBL" id="GAL86675.1"/>
    </source>
</evidence>
<reference evidence="6 7" key="1">
    <citation type="submission" date="2014-09" db="EMBL/GenBank/DDBJ databases">
        <title>Sporocytophaga myxococcoides PG-01 genome sequencing.</title>
        <authorList>
            <person name="Liu L."/>
            <person name="Gao P.J."/>
            <person name="Chen G.J."/>
            <person name="Wang L.S."/>
        </authorList>
    </citation>
    <scope>NUCLEOTIDE SEQUENCE [LARGE SCALE GENOMIC DNA]</scope>
    <source>
        <strain evidence="6 7">PG-01</strain>
    </source>
</reference>
<sequence>MKSIQMNKITHSHLNDAAEDSLHFNTTWNTLRKIEKKVAISESGIEALAFKSVRSARYTLIKNIVRERKNILTFHLGEWEIEAFQRNGISLFFAKDYTEISLKEIIASNNIGVIYLETIDSLTLAVEDLSHIIEQAHQSLIPVVIDNSAGGLGKIFNPLEIGADFVITSVQNYGMFNNTAIGAFVVQGLNSWQKKDLFQMLIQKSLIEELKEQREKNITPQFLITDITEELIENQLKLEEEKYQDYSAVAFQLAKWLNQLETVMEVAYPGLKSSIANLNAERFSKGGYGNRLKFNLWDDKFSFGLLKGFFVAGKPEGLVIEVNSANREFLIEIKVNNLQLVLEYFQHVFTQLNNEVNYRLYLSKQLELEQALQKFLSFGVPIELIKEKLTNQV</sequence>
<dbReference type="Gene3D" id="3.90.1150.10">
    <property type="entry name" value="Aspartate Aminotransferase, domain 1"/>
    <property type="match status" value="1"/>
</dbReference>
<gene>
    <name evidence="6" type="ORF">MYP_3905</name>
</gene>
<comment type="similarity">
    <text evidence="2 5">Belongs to the trans-sulfuration enzymes family.</text>
</comment>
<dbReference type="InterPro" id="IPR006235">
    <property type="entry name" value="OAc-hSer/O-AcSer_sulfhydrylase"/>
</dbReference>
<evidence type="ECO:0000256" key="4">
    <source>
        <dbReference type="ARBA" id="ARBA00022898"/>
    </source>
</evidence>
<dbReference type="eggNOG" id="COG2873">
    <property type="taxonomic scope" value="Bacteria"/>
</dbReference>
<dbReference type="InterPro" id="IPR000277">
    <property type="entry name" value="Cys/Met-Metab_PyrdxlP-dep_enz"/>
</dbReference>
<evidence type="ECO:0000256" key="1">
    <source>
        <dbReference type="ARBA" id="ARBA00001933"/>
    </source>
</evidence>
<dbReference type="GO" id="GO:0019346">
    <property type="term" value="P:transsulfuration"/>
    <property type="evidence" value="ECO:0007669"/>
    <property type="project" value="InterPro"/>
</dbReference>
<dbReference type="GO" id="GO:0030170">
    <property type="term" value="F:pyridoxal phosphate binding"/>
    <property type="evidence" value="ECO:0007669"/>
    <property type="project" value="InterPro"/>
</dbReference>
<dbReference type="RefSeq" id="WP_045467030.1">
    <property type="nucleotide sequence ID" value="NZ_BBLT01000009.1"/>
</dbReference>
<protein>
    <submittedName>
        <fullName evidence="6">Uncharacterized protein</fullName>
    </submittedName>
</protein>
<dbReference type="Gene3D" id="3.40.640.10">
    <property type="entry name" value="Type I PLP-dependent aspartate aminotransferase-like (Major domain)"/>
    <property type="match status" value="1"/>
</dbReference>
<dbReference type="InterPro" id="IPR015421">
    <property type="entry name" value="PyrdxlP-dep_Trfase_major"/>
</dbReference>
<dbReference type="STRING" id="153721.MYP_3905"/>
<dbReference type="OrthoDB" id="9803729at2"/>
<dbReference type="GO" id="GO:0005737">
    <property type="term" value="C:cytoplasm"/>
    <property type="evidence" value="ECO:0007669"/>
    <property type="project" value="TreeGrafter"/>
</dbReference>
<evidence type="ECO:0000256" key="2">
    <source>
        <dbReference type="ARBA" id="ARBA00009077"/>
    </source>
</evidence>
<organism evidence="6 7">
    <name type="scientific">Sporocytophaga myxococcoides</name>
    <dbReference type="NCBI Taxonomy" id="153721"/>
    <lineage>
        <taxon>Bacteria</taxon>
        <taxon>Pseudomonadati</taxon>
        <taxon>Bacteroidota</taxon>
        <taxon>Cytophagia</taxon>
        <taxon>Cytophagales</taxon>
        <taxon>Cytophagaceae</taxon>
        <taxon>Sporocytophaga</taxon>
    </lineage>
</organism>
<dbReference type="GO" id="GO:0004124">
    <property type="term" value="F:cysteine synthase activity"/>
    <property type="evidence" value="ECO:0007669"/>
    <property type="project" value="TreeGrafter"/>
</dbReference>
<dbReference type="PANTHER" id="PTHR43797">
    <property type="entry name" value="HOMOCYSTEINE/CYSTEINE SYNTHASE"/>
    <property type="match status" value="1"/>
</dbReference>
<keyword evidence="3" id="KW-0808">Transferase</keyword>
<comment type="cofactor">
    <cofactor evidence="1 5">
        <name>pyridoxal 5'-phosphate</name>
        <dbReference type="ChEBI" id="CHEBI:597326"/>
    </cofactor>
</comment>
<dbReference type="InterPro" id="IPR015422">
    <property type="entry name" value="PyrdxlP-dep_Trfase_small"/>
</dbReference>
<evidence type="ECO:0000313" key="7">
    <source>
        <dbReference type="Proteomes" id="UP000030185"/>
    </source>
</evidence>
<evidence type="ECO:0000256" key="3">
    <source>
        <dbReference type="ARBA" id="ARBA00022679"/>
    </source>
</evidence>
<dbReference type="SUPFAM" id="SSF53383">
    <property type="entry name" value="PLP-dependent transferases"/>
    <property type="match status" value="1"/>
</dbReference>
<proteinExistence type="inferred from homology"/>
<dbReference type="Proteomes" id="UP000030185">
    <property type="component" value="Unassembled WGS sequence"/>
</dbReference>
<keyword evidence="4 5" id="KW-0663">Pyridoxal phosphate</keyword>
<dbReference type="InterPro" id="IPR015424">
    <property type="entry name" value="PyrdxlP-dep_Trfase"/>
</dbReference>
<dbReference type="GO" id="GO:0006535">
    <property type="term" value="P:cysteine biosynthetic process from serine"/>
    <property type="evidence" value="ECO:0007669"/>
    <property type="project" value="TreeGrafter"/>
</dbReference>